<dbReference type="EMBL" id="UINC01069032">
    <property type="protein sequence ID" value="SVC02097.1"/>
    <property type="molecule type" value="Genomic_DNA"/>
</dbReference>
<dbReference type="InterPro" id="IPR023614">
    <property type="entry name" value="Porin_dom_sf"/>
</dbReference>
<gene>
    <name evidence="1" type="ORF">METZ01_LOCUS254951</name>
</gene>
<proteinExistence type="predicted"/>
<sequence>MLHYFKHKFFGLFAVLILGMALPSLAGAWVTVKGDGDRWMKFGAGLRSSFQTTSDSSVNAHGADIAVEEMRFYTLTRVHKNIVFEFNTEIRSKDDNAAGDYSDSNFHEIFVLDARATLTVGGFDIWFGKFLPPSERSNLDGPYFMTAWDFPLLTSPYPQIAAGRDQGVMIYKEYGGGKFKWAYGAFEGRKNASNSDTNPDENDNFQHGFRATYNFWAPEPGYYTTSAYYGAKDVLAVAFVARYETDGAGTGV</sequence>
<organism evidence="1">
    <name type="scientific">marine metagenome</name>
    <dbReference type="NCBI Taxonomy" id="408172"/>
    <lineage>
        <taxon>unclassified sequences</taxon>
        <taxon>metagenomes</taxon>
        <taxon>ecological metagenomes</taxon>
    </lineage>
</organism>
<feature type="non-terminal residue" evidence="1">
    <location>
        <position position="252"/>
    </location>
</feature>
<dbReference type="Gene3D" id="2.40.160.10">
    <property type="entry name" value="Porin"/>
    <property type="match status" value="1"/>
</dbReference>
<accession>A0A382ISC3</accession>
<protein>
    <recommendedName>
        <fullName evidence="2">Porin domain-containing protein</fullName>
    </recommendedName>
</protein>
<reference evidence="1" key="1">
    <citation type="submission" date="2018-05" db="EMBL/GenBank/DDBJ databases">
        <authorList>
            <person name="Lanie J.A."/>
            <person name="Ng W.-L."/>
            <person name="Kazmierczak K.M."/>
            <person name="Andrzejewski T.M."/>
            <person name="Davidsen T.M."/>
            <person name="Wayne K.J."/>
            <person name="Tettelin H."/>
            <person name="Glass J.I."/>
            <person name="Rusch D."/>
            <person name="Podicherti R."/>
            <person name="Tsui H.-C.T."/>
            <person name="Winkler M.E."/>
        </authorList>
    </citation>
    <scope>NUCLEOTIDE SEQUENCE</scope>
</reference>
<name>A0A382ISC3_9ZZZZ</name>
<evidence type="ECO:0000313" key="1">
    <source>
        <dbReference type="EMBL" id="SVC02097.1"/>
    </source>
</evidence>
<evidence type="ECO:0008006" key="2">
    <source>
        <dbReference type="Google" id="ProtNLM"/>
    </source>
</evidence>
<dbReference type="AlphaFoldDB" id="A0A382ISC3"/>